<protein>
    <recommendedName>
        <fullName evidence="3">AAA domain-containing protein</fullName>
    </recommendedName>
</protein>
<dbReference type="RefSeq" id="WP_267153364.1">
    <property type="nucleotide sequence ID" value="NZ_JAPMLT010000016.1"/>
</dbReference>
<sequence>MKLICAFQSPDQYQRLRATLPHSVIEWSENLASADDLQHLLSSGRYDLIILDPTLWWSQEASELAKRHNVEIVLFFGDLRDVGNLIVRRIAPLLEAKDEPVGPLRPVDPDEEERRGPVRIIEKEKIVEVEKIIEKERIVERQVKVAVPVHSYVSMQSKVCLVMNLTPRAGATFVASTLASAIASRSLHCTLVEHPANRPTLYDHLNVADLSPEYKPPFHVLGHGALKKESELLYEGIAMYLNHPGMPNGEISQEEIRELIYELRHSPIILYDATFQPEFMTEDVLREFDHVFLVVDPDPVLLQRLLPPSEGRQATEEYYFLKELMMLQDEGHLDLHVVVNKDTSGVDHKLLNQCLPDKPLTHIGAQSVKNLYKAAWEARFLEIDDELDGQLMPILRLLIPENFLRANEEEKVGKGLLGRLFNKK</sequence>
<gene>
    <name evidence="1" type="ORF">OS242_19505</name>
</gene>
<accession>A0ABT3X5E1</accession>
<dbReference type="InterPro" id="IPR027417">
    <property type="entry name" value="P-loop_NTPase"/>
</dbReference>
<evidence type="ECO:0008006" key="3">
    <source>
        <dbReference type="Google" id="ProtNLM"/>
    </source>
</evidence>
<reference evidence="1 2" key="1">
    <citation type="submission" date="2022-11" db="EMBL/GenBank/DDBJ databases">
        <title>Study of microbial diversity in lake waters.</title>
        <authorList>
            <person name="Zhang J."/>
        </authorList>
    </citation>
    <scope>NUCLEOTIDE SEQUENCE [LARGE SCALE GENOMIC DNA]</scope>
    <source>
        <strain evidence="1 2">DT12</strain>
    </source>
</reference>
<evidence type="ECO:0000313" key="2">
    <source>
        <dbReference type="Proteomes" id="UP001208017"/>
    </source>
</evidence>
<dbReference type="SUPFAM" id="SSF52540">
    <property type="entry name" value="P-loop containing nucleoside triphosphate hydrolases"/>
    <property type="match status" value="1"/>
</dbReference>
<dbReference type="EMBL" id="JAPMLT010000016">
    <property type="protein sequence ID" value="MCX7572113.1"/>
    <property type="molecule type" value="Genomic_DNA"/>
</dbReference>
<dbReference type="Proteomes" id="UP001208017">
    <property type="component" value="Unassembled WGS sequence"/>
</dbReference>
<dbReference type="Gene3D" id="3.40.50.300">
    <property type="entry name" value="P-loop containing nucleotide triphosphate hydrolases"/>
    <property type="match status" value="1"/>
</dbReference>
<evidence type="ECO:0000313" key="1">
    <source>
        <dbReference type="EMBL" id="MCX7572113.1"/>
    </source>
</evidence>
<proteinExistence type="predicted"/>
<organism evidence="1 2">
    <name type="scientific">Tumebacillus lacus</name>
    <dbReference type="NCBI Taxonomy" id="2995335"/>
    <lineage>
        <taxon>Bacteria</taxon>
        <taxon>Bacillati</taxon>
        <taxon>Bacillota</taxon>
        <taxon>Bacilli</taxon>
        <taxon>Bacillales</taxon>
        <taxon>Alicyclobacillaceae</taxon>
        <taxon>Tumebacillus</taxon>
    </lineage>
</organism>
<comment type="caution">
    <text evidence="1">The sequence shown here is derived from an EMBL/GenBank/DDBJ whole genome shotgun (WGS) entry which is preliminary data.</text>
</comment>
<name>A0ABT3X5E1_9BACL</name>
<keyword evidence="2" id="KW-1185">Reference proteome</keyword>